<evidence type="ECO:0000256" key="1">
    <source>
        <dbReference type="ARBA" id="ARBA00005044"/>
    </source>
</evidence>
<dbReference type="InterPro" id="IPR020541">
    <property type="entry name" value="Chorismate_synthase_CS"/>
</dbReference>
<evidence type="ECO:0000256" key="9">
    <source>
        <dbReference type="ARBA" id="ARBA00023141"/>
    </source>
</evidence>
<keyword evidence="7 11" id="KW-0274">FAD</keyword>
<dbReference type="EC" id="4.2.3.5" evidence="3 11"/>
<feature type="binding site" evidence="11">
    <location>
        <position position="322"/>
    </location>
    <ligand>
        <name>FMN</name>
        <dbReference type="ChEBI" id="CHEBI:58210"/>
    </ligand>
</feature>
<keyword evidence="6 11" id="KW-0288">FMN</keyword>
<dbReference type="PROSITE" id="PS00788">
    <property type="entry name" value="CHORISMATE_SYNTHASE_2"/>
    <property type="match status" value="1"/>
</dbReference>
<dbReference type="GO" id="GO:0010181">
    <property type="term" value="F:FMN binding"/>
    <property type="evidence" value="ECO:0007669"/>
    <property type="project" value="TreeGrafter"/>
</dbReference>
<dbReference type="PANTHER" id="PTHR21085:SF0">
    <property type="entry name" value="CHORISMATE SYNTHASE"/>
    <property type="match status" value="1"/>
</dbReference>
<dbReference type="PANTHER" id="PTHR21085">
    <property type="entry name" value="CHORISMATE SYNTHASE"/>
    <property type="match status" value="1"/>
</dbReference>
<keyword evidence="5 11" id="KW-0285">Flavoprotein</keyword>
<reference evidence="12" key="1">
    <citation type="submission" date="2020-10" db="EMBL/GenBank/DDBJ databases">
        <authorList>
            <person name="Gilroy R."/>
        </authorList>
    </citation>
    <scope>NUCLEOTIDE SEQUENCE</scope>
    <source>
        <strain evidence="12">ChiBcec16-1751</strain>
    </source>
</reference>
<organism evidence="12 13">
    <name type="scientific">Candidatus Avoscillospira avistercoris</name>
    <dbReference type="NCBI Taxonomy" id="2840707"/>
    <lineage>
        <taxon>Bacteria</taxon>
        <taxon>Bacillati</taxon>
        <taxon>Bacillota</taxon>
        <taxon>Clostridia</taxon>
        <taxon>Eubacteriales</taxon>
        <taxon>Oscillospiraceae</taxon>
        <taxon>Oscillospiraceae incertae sedis</taxon>
        <taxon>Candidatus Avoscillospira</taxon>
    </lineage>
</organism>
<evidence type="ECO:0000256" key="4">
    <source>
        <dbReference type="ARBA" id="ARBA00022605"/>
    </source>
</evidence>
<proteinExistence type="inferred from homology"/>
<evidence type="ECO:0000313" key="13">
    <source>
        <dbReference type="Proteomes" id="UP000886741"/>
    </source>
</evidence>
<dbReference type="InterPro" id="IPR000453">
    <property type="entry name" value="Chorismate_synth"/>
</dbReference>
<dbReference type="GO" id="GO:0005829">
    <property type="term" value="C:cytosol"/>
    <property type="evidence" value="ECO:0007669"/>
    <property type="project" value="TreeGrafter"/>
</dbReference>
<dbReference type="Proteomes" id="UP000886741">
    <property type="component" value="Unassembled WGS sequence"/>
</dbReference>
<evidence type="ECO:0000256" key="5">
    <source>
        <dbReference type="ARBA" id="ARBA00022630"/>
    </source>
</evidence>
<dbReference type="EMBL" id="DVJJ01000067">
    <property type="protein sequence ID" value="HIS64569.1"/>
    <property type="molecule type" value="Genomic_DNA"/>
</dbReference>
<dbReference type="NCBIfam" id="NF003793">
    <property type="entry name" value="PRK05382.1"/>
    <property type="match status" value="1"/>
</dbReference>
<dbReference type="SUPFAM" id="SSF103263">
    <property type="entry name" value="Chorismate synthase, AroC"/>
    <property type="match status" value="1"/>
</dbReference>
<evidence type="ECO:0000256" key="3">
    <source>
        <dbReference type="ARBA" id="ARBA00013036"/>
    </source>
</evidence>
<dbReference type="Gene3D" id="3.60.150.10">
    <property type="entry name" value="Chorismate synthase AroC"/>
    <property type="match status" value="1"/>
</dbReference>
<comment type="caution">
    <text evidence="12">The sequence shown here is derived from an EMBL/GenBank/DDBJ whole genome shotgun (WGS) entry which is preliminary data.</text>
</comment>
<dbReference type="Pfam" id="PF01264">
    <property type="entry name" value="Chorismate_synt"/>
    <property type="match status" value="1"/>
</dbReference>
<sequence>MRYTIFGESHGPAIGVVLENVPSGLVLDMEAVAREMDRRAPGKNLLSTARREADAVKILSGLFEGRTCGTPLCGVIENTDTRSRDYQNDLPRPGHADYAAHIRYNGCNDYRGGGHFSGRLTAPLVFAGAVAKQILAQRGIYVGAHIRQIGPVEDERFDPVHTDPALFRTLADKSFPTLSDLAGERMRKEIYDARERMDSVGGAIECAIVGMPAGLGSPDFGCNVEGILSQHLFAVPAVKAVEFGAGFGFAAMYGSQANDPLTMVEDRVETTTNHTGGINGGITNGMPIVFSVALRPTASISQPQQTISLSRRENAELVVHGRHDPCVVHRAVPVIEAAAALAMTELF</sequence>
<dbReference type="AlphaFoldDB" id="A0A9D1JTU9"/>
<evidence type="ECO:0000256" key="2">
    <source>
        <dbReference type="ARBA" id="ARBA00008014"/>
    </source>
</evidence>
<accession>A0A9D1JTU9</accession>
<evidence type="ECO:0000256" key="6">
    <source>
        <dbReference type="ARBA" id="ARBA00022643"/>
    </source>
</evidence>
<gene>
    <name evidence="11 12" type="primary">aroC</name>
    <name evidence="12" type="ORF">IAA83_04255</name>
</gene>
<keyword evidence="9 11" id="KW-0057">Aromatic amino acid biosynthesis</keyword>
<dbReference type="CDD" id="cd07304">
    <property type="entry name" value="Chorismate_synthase"/>
    <property type="match status" value="1"/>
</dbReference>
<evidence type="ECO:0000256" key="7">
    <source>
        <dbReference type="ARBA" id="ARBA00022827"/>
    </source>
</evidence>
<comment type="function">
    <text evidence="11">Catalyzes the anti-1,4-elimination of the C-3 phosphate and the C-6 proR hydrogen from 5-enolpyruvylshikimate-3-phosphate (EPSP) to yield chorismate, which is the branch point compound that serves as the starting substrate for the three terminal pathways of aromatic amino acid biosynthesis. This reaction introduces a second double bond into the aromatic ring system.</text>
</comment>
<comment type="caution">
    <text evidence="11">Lacks conserved residue(s) required for the propagation of feature annotation.</text>
</comment>
<dbReference type="PROSITE" id="PS00789">
    <property type="entry name" value="CHORISMATE_SYNTHASE_3"/>
    <property type="match status" value="1"/>
</dbReference>
<keyword evidence="8 11" id="KW-0521">NADP</keyword>
<evidence type="ECO:0000256" key="11">
    <source>
        <dbReference type="HAMAP-Rule" id="MF_00300"/>
    </source>
</evidence>
<dbReference type="HAMAP" id="MF_00300">
    <property type="entry name" value="Chorismate_synth"/>
    <property type="match status" value="1"/>
</dbReference>
<dbReference type="GO" id="GO:0009073">
    <property type="term" value="P:aromatic amino acid family biosynthetic process"/>
    <property type="evidence" value="ECO:0007669"/>
    <property type="project" value="UniProtKB-KW"/>
</dbReference>
<name>A0A9D1JTU9_9FIRM</name>
<dbReference type="PIRSF" id="PIRSF001456">
    <property type="entry name" value="Chorismate_synth"/>
    <property type="match status" value="1"/>
</dbReference>
<comment type="catalytic activity">
    <reaction evidence="11">
        <text>5-O-(1-carboxyvinyl)-3-phosphoshikimate = chorismate + phosphate</text>
        <dbReference type="Rhea" id="RHEA:21020"/>
        <dbReference type="ChEBI" id="CHEBI:29748"/>
        <dbReference type="ChEBI" id="CHEBI:43474"/>
        <dbReference type="ChEBI" id="CHEBI:57701"/>
        <dbReference type="EC" id="4.2.3.5"/>
    </reaction>
</comment>
<comment type="cofactor">
    <cofactor evidence="11">
        <name>FMNH2</name>
        <dbReference type="ChEBI" id="CHEBI:57618"/>
    </cofactor>
    <text evidence="11">Reduced FMN (FMNH(2)).</text>
</comment>
<feature type="binding site" evidence="11">
    <location>
        <begin position="115"/>
        <end position="117"/>
    </location>
    <ligand>
        <name>FMN</name>
        <dbReference type="ChEBI" id="CHEBI:58210"/>
    </ligand>
</feature>
<reference evidence="12" key="2">
    <citation type="journal article" date="2021" name="PeerJ">
        <title>Extensive microbial diversity within the chicken gut microbiome revealed by metagenomics and culture.</title>
        <authorList>
            <person name="Gilroy R."/>
            <person name="Ravi A."/>
            <person name="Getino M."/>
            <person name="Pursley I."/>
            <person name="Horton D.L."/>
            <person name="Alikhan N.F."/>
            <person name="Baker D."/>
            <person name="Gharbi K."/>
            <person name="Hall N."/>
            <person name="Watson M."/>
            <person name="Adriaenssens E.M."/>
            <person name="Foster-Nyarko E."/>
            <person name="Jarju S."/>
            <person name="Secka A."/>
            <person name="Antonio M."/>
            <person name="Oren A."/>
            <person name="Chaudhuri R.R."/>
            <person name="La Ragione R."/>
            <person name="Hildebrand F."/>
            <person name="Pallen M.J."/>
        </authorList>
    </citation>
    <scope>NUCLEOTIDE SEQUENCE</scope>
    <source>
        <strain evidence="12">ChiBcec16-1751</strain>
    </source>
</reference>
<feature type="binding site" evidence="11">
    <location>
        <position position="280"/>
    </location>
    <ligand>
        <name>FMN</name>
        <dbReference type="ChEBI" id="CHEBI:58210"/>
    </ligand>
</feature>
<comment type="subunit">
    <text evidence="11">Homotetramer.</text>
</comment>
<protein>
    <recommendedName>
        <fullName evidence="3 11">Chorismate synthase</fullName>
        <shortName evidence="11">CS</shortName>
        <ecNumber evidence="3 11">4.2.3.5</ecNumber>
    </recommendedName>
    <alternativeName>
        <fullName evidence="11">5-enolpyruvylshikimate-3-phosphate phospholyase</fullName>
    </alternativeName>
</protein>
<keyword evidence="4 11" id="KW-0028">Amino-acid biosynthesis</keyword>
<dbReference type="InterPro" id="IPR035904">
    <property type="entry name" value="Chorismate_synth_AroC_sf"/>
</dbReference>
<evidence type="ECO:0000256" key="8">
    <source>
        <dbReference type="ARBA" id="ARBA00022857"/>
    </source>
</evidence>
<dbReference type="GO" id="GO:0009423">
    <property type="term" value="P:chorismate biosynthetic process"/>
    <property type="evidence" value="ECO:0007669"/>
    <property type="project" value="UniProtKB-UniRule"/>
</dbReference>
<comment type="similarity">
    <text evidence="2 11">Belongs to the chorismate synthase family.</text>
</comment>
<evidence type="ECO:0000256" key="10">
    <source>
        <dbReference type="ARBA" id="ARBA00023239"/>
    </source>
</evidence>
<evidence type="ECO:0000313" key="12">
    <source>
        <dbReference type="EMBL" id="HIS64569.1"/>
    </source>
</evidence>
<dbReference type="GO" id="GO:0008652">
    <property type="term" value="P:amino acid biosynthetic process"/>
    <property type="evidence" value="ECO:0007669"/>
    <property type="project" value="UniProtKB-KW"/>
</dbReference>
<feature type="binding site" evidence="11">
    <location>
        <position position="39"/>
    </location>
    <ligand>
        <name>NADP(+)</name>
        <dbReference type="ChEBI" id="CHEBI:58349"/>
    </ligand>
</feature>
<keyword evidence="10 11" id="KW-0456">Lyase</keyword>
<dbReference type="GO" id="GO:0004107">
    <property type="term" value="F:chorismate synthase activity"/>
    <property type="evidence" value="ECO:0007669"/>
    <property type="project" value="UniProtKB-UniRule"/>
</dbReference>
<dbReference type="NCBIfam" id="TIGR00033">
    <property type="entry name" value="aroC"/>
    <property type="match status" value="1"/>
</dbReference>
<comment type="pathway">
    <text evidence="1 11">Metabolic intermediate biosynthesis; chorismate biosynthesis; chorismate from D-erythrose 4-phosphate and phosphoenolpyruvate: step 7/7.</text>
</comment>